<dbReference type="EMBL" id="OC000116">
    <property type="protein sequence ID" value="CAD7256190.1"/>
    <property type="molecule type" value="Genomic_DNA"/>
</dbReference>
<organism evidence="11">
    <name type="scientific">Timema shepardi</name>
    <name type="common">Walking stick</name>
    <dbReference type="NCBI Taxonomy" id="629360"/>
    <lineage>
        <taxon>Eukaryota</taxon>
        <taxon>Metazoa</taxon>
        <taxon>Ecdysozoa</taxon>
        <taxon>Arthropoda</taxon>
        <taxon>Hexapoda</taxon>
        <taxon>Insecta</taxon>
        <taxon>Pterygota</taxon>
        <taxon>Neoptera</taxon>
        <taxon>Polyneoptera</taxon>
        <taxon>Phasmatodea</taxon>
        <taxon>Timematodea</taxon>
        <taxon>Timematoidea</taxon>
        <taxon>Timematidae</taxon>
        <taxon>Timema</taxon>
    </lineage>
</organism>
<keyword evidence="6" id="KW-0735">Signal-anchor</keyword>
<evidence type="ECO:0000256" key="6">
    <source>
        <dbReference type="ARBA" id="ARBA00022968"/>
    </source>
</evidence>
<evidence type="ECO:0000256" key="10">
    <source>
        <dbReference type="SAM" id="MobiDB-lite"/>
    </source>
</evidence>
<dbReference type="AlphaFoldDB" id="A0A7R9AL96"/>
<evidence type="ECO:0000256" key="9">
    <source>
        <dbReference type="ARBA" id="ARBA00023136"/>
    </source>
</evidence>
<keyword evidence="4" id="KW-0808">Transferase</keyword>
<gene>
    <name evidence="11" type="ORF">TSIB3V08_LOCUS479</name>
</gene>
<dbReference type="GO" id="GO:0000139">
    <property type="term" value="C:Golgi membrane"/>
    <property type="evidence" value="ECO:0007669"/>
    <property type="project" value="UniProtKB-SubCell"/>
</dbReference>
<accession>A0A7R9AL96</accession>
<evidence type="ECO:0000256" key="5">
    <source>
        <dbReference type="ARBA" id="ARBA00022692"/>
    </source>
</evidence>
<proteinExistence type="inferred from homology"/>
<dbReference type="GO" id="GO:0016758">
    <property type="term" value="F:hexosyltransferase activity"/>
    <property type="evidence" value="ECO:0007669"/>
    <property type="project" value="InterPro"/>
</dbReference>
<keyword evidence="9" id="KW-0472">Membrane</keyword>
<keyword evidence="8" id="KW-0333">Golgi apparatus</keyword>
<dbReference type="SUPFAM" id="SSF158791">
    <property type="entry name" value="MgtE N-terminal domain-like"/>
    <property type="match status" value="1"/>
</dbReference>
<reference evidence="11" key="1">
    <citation type="submission" date="2020-11" db="EMBL/GenBank/DDBJ databases">
        <authorList>
            <person name="Tran Van P."/>
        </authorList>
    </citation>
    <scope>NUCLEOTIDE SEQUENCE</scope>
</reference>
<evidence type="ECO:0000256" key="8">
    <source>
        <dbReference type="ARBA" id="ARBA00023034"/>
    </source>
</evidence>
<evidence type="ECO:0000256" key="7">
    <source>
        <dbReference type="ARBA" id="ARBA00022989"/>
    </source>
</evidence>
<evidence type="ECO:0000256" key="1">
    <source>
        <dbReference type="ARBA" id="ARBA00004323"/>
    </source>
</evidence>
<evidence type="ECO:0000256" key="2">
    <source>
        <dbReference type="ARBA" id="ARBA00008661"/>
    </source>
</evidence>
<sequence>MVVKRKFKKIPGERGNYSTPFHVPTGTLLSPTLRTLKPENVSMVKFEFHPASPTNFTVFFLNSFSASDHHLGRRFRIPAKRVGHDLQAIRYRMGPRSTSPLPRVFEILSNEQRKQPPEISLHLIPLIRAFDRDISGIEWGFPFPSHFLTPDDEEFLGLKRLITVFMIGQRRAISTRRLAERHNVHDVGKGGEREVTRIKGVVPPPKDMSSRDPQLRLIQAYNDEMELQCYLSARRVILLRACFNWSKTLRQAVADRSFKICYDEVTNRVPSCRGISAKLTQVNRGICPGCETLGMNMVLMTSPGEIPHGLQHSTRESPNESNLFQSVEDFAAPSNWGGGREGIAHQHPPSALKLLAGYGLDNISLLLLVFLHANATLQSAMANFNKRMAIRHSWGFEKRFSDVPIRTVFVLGVHESNKKLQFMVQDEQRKFGDIDLFLYLRHIATAATSHFAPMEEQAISHSVHDTKQSAPPDSNPQPRTTVADDAGDQAMILWLVPFSARGHVSPSPRLECCPGSHPSDTCDQAGPEHQLLRHHGRFAPLVELGRVEVRPGCASQKIQREVTLRVSHFLLIRLEKIKPRSRDWKVMIDFLQEAAITYLSSGGLVNCPMASLVLTDSSQLTADGFEKLPDQITYPNAKPNDLQKHAFSSVWFSPHLKGKEPEELFAHLNGREPEELFAHLSGKEPEELFAHLSGKEPEELFAHLSGEEPEELFAHLSGEEPEELFAHLSGKEPEELFAHLSGEEPEDLFAHLSGKEPEEQVRCPSANNSWGISVALVLGPAELRTGGWKETPLWLTSGTISFGTVPYLLGGRVENHLEKNTFSTPDRDFSLDLPVIGRLVNCESSALAHTVTEAENHPLSPLTLVDLPFLIRQCIFYKTATPQFICWGTTSSTLVGAIDVPKSCSEKRDVTTNFAKRDNPTFYLRTTRCDQLVGTCWKLLSCSPSGSIRTYHSTVTVTHMLYFIVTIRRRNILEAIKDWWTNKR</sequence>
<dbReference type="InterPro" id="IPR002659">
    <property type="entry name" value="Glyco_trans_31"/>
</dbReference>
<comment type="similarity">
    <text evidence="2">Belongs to the glycosyltransferase 31 family.</text>
</comment>
<feature type="region of interest" description="Disordered" evidence="10">
    <location>
        <begin position="458"/>
        <end position="483"/>
    </location>
</feature>
<comment type="subcellular location">
    <subcellularLocation>
        <location evidence="1">Golgi apparatus membrane</location>
        <topology evidence="1">Single-pass type II membrane protein</topology>
    </subcellularLocation>
</comment>
<keyword evidence="3" id="KW-0328">Glycosyltransferase</keyword>
<evidence type="ECO:0000313" key="11">
    <source>
        <dbReference type="EMBL" id="CAD7256190.1"/>
    </source>
</evidence>
<keyword evidence="7" id="KW-1133">Transmembrane helix</keyword>
<evidence type="ECO:0000256" key="3">
    <source>
        <dbReference type="ARBA" id="ARBA00022676"/>
    </source>
</evidence>
<name>A0A7R9AL96_TIMSH</name>
<evidence type="ECO:0000256" key="4">
    <source>
        <dbReference type="ARBA" id="ARBA00022679"/>
    </source>
</evidence>
<feature type="compositionally biased region" description="Polar residues" evidence="10">
    <location>
        <begin position="468"/>
        <end position="480"/>
    </location>
</feature>
<dbReference type="Pfam" id="PF01762">
    <property type="entry name" value="Galactosyl_T"/>
    <property type="match status" value="1"/>
</dbReference>
<keyword evidence="5" id="KW-0812">Transmembrane</keyword>
<protein>
    <submittedName>
        <fullName evidence="11">Uncharacterized protein</fullName>
    </submittedName>
</protein>